<evidence type="ECO:0000256" key="1">
    <source>
        <dbReference type="SAM" id="MobiDB-lite"/>
    </source>
</evidence>
<dbReference type="Pfam" id="PF12587">
    <property type="entry name" value="DUF3761"/>
    <property type="match status" value="1"/>
</dbReference>
<evidence type="ECO:0000313" key="2">
    <source>
        <dbReference type="EMBL" id="PZM18565.1"/>
    </source>
</evidence>
<proteinExistence type="predicted"/>
<accession>A0A334YRN1</accession>
<feature type="compositionally biased region" description="Polar residues" evidence="1">
    <location>
        <begin position="140"/>
        <end position="175"/>
    </location>
</feature>
<dbReference type="Proteomes" id="UP000248662">
    <property type="component" value="Unassembled WGS sequence"/>
</dbReference>
<gene>
    <name evidence="2" type="ORF">DOL94_03315</name>
</gene>
<comment type="caution">
    <text evidence="2">The sequence shown here is derived from an EMBL/GenBank/DDBJ whole genome shotgun (WGS) entry which is preliminary data.</text>
</comment>
<feature type="region of interest" description="Disordered" evidence="1">
    <location>
        <begin position="140"/>
        <end position="202"/>
    </location>
</feature>
<name>A0A334YRN1_ACIBA</name>
<dbReference type="EMBL" id="QKWF01000025">
    <property type="protein sequence ID" value="PZM18565.1"/>
    <property type="molecule type" value="Genomic_DNA"/>
</dbReference>
<evidence type="ECO:0000313" key="3">
    <source>
        <dbReference type="Proteomes" id="UP000248662"/>
    </source>
</evidence>
<sequence>MIDINKKTLKKIISICILTIFNIGCVSLESQSVSLKTQDKKITSETVFLEEKDSINQLLQKVPEPLEVKIVGYVNKDLLQMFSSPNRSVVVNHVTRGTRVLIFDTSGNLANISADIEYPYWVDLAGICFTENCWKQENTPTVKSSVNTRKTSPSLITQPKSSTQNKRISSNQGKGYTNVDGKYVPSPRKANKQPPNATAKCRDGTWSFSLNRRGTCSGHGGVANWL</sequence>
<protein>
    <submittedName>
        <fullName evidence="2">DUF3761 domain-containing protein</fullName>
    </submittedName>
</protein>
<dbReference type="RefSeq" id="WP_034121002.1">
    <property type="nucleotide sequence ID" value="NZ_CP191650.1"/>
</dbReference>
<dbReference type="AlphaFoldDB" id="A0A334YRN1"/>
<dbReference type="InterPro" id="IPR022236">
    <property type="entry name" value="DUF3761"/>
</dbReference>
<organism evidence="2 3">
    <name type="scientific">Acinetobacter baumannii</name>
    <dbReference type="NCBI Taxonomy" id="470"/>
    <lineage>
        <taxon>Bacteria</taxon>
        <taxon>Pseudomonadati</taxon>
        <taxon>Pseudomonadota</taxon>
        <taxon>Gammaproteobacteria</taxon>
        <taxon>Moraxellales</taxon>
        <taxon>Moraxellaceae</taxon>
        <taxon>Acinetobacter</taxon>
        <taxon>Acinetobacter calcoaceticus/baumannii complex</taxon>
    </lineage>
</organism>
<reference evidence="2 3" key="1">
    <citation type="submission" date="2018-06" db="EMBL/GenBank/DDBJ databases">
        <title>Carbapenemase-producing Acinetobacter spp. from environmental sources in an hospital from French Polynesia.</title>
        <authorList>
            <person name="Bonnin R.A."/>
            <person name="Levy M."/>
            <person name="Cuzon G."/>
            <person name="Dortet L."/>
            <person name="Naas T."/>
        </authorList>
    </citation>
    <scope>NUCLEOTIDE SEQUENCE [LARGE SCALE GENOMIC DNA]</scope>
    <source>
        <strain evidence="2 3">R10</strain>
    </source>
</reference>